<reference evidence="6 7" key="1">
    <citation type="submission" date="2019-09" db="EMBL/GenBank/DDBJ databases">
        <title>Bird 10,000 Genomes (B10K) Project - Family phase.</title>
        <authorList>
            <person name="Zhang G."/>
        </authorList>
    </citation>
    <scope>NUCLEOTIDE SEQUENCE [LARGE SCALE GENOMIC DNA]</scope>
    <source>
        <strain evidence="6">B10K-DU-002-13</strain>
        <tissue evidence="6">Muscle</tissue>
    </source>
</reference>
<comment type="subcellular location">
    <subcellularLocation>
        <location evidence="1">Membrane</location>
        <topology evidence="1">Single-pass type I membrane protein</topology>
    </subcellularLocation>
</comment>
<name>A0A7L1KRL2_HIMHI</name>
<gene>
    <name evidence="6" type="primary">H2dma</name>
    <name evidence="6" type="ORF">HIMHIM_R10306</name>
</gene>
<dbReference type="InterPro" id="IPR007110">
    <property type="entry name" value="Ig-like_dom"/>
</dbReference>
<evidence type="ECO:0000256" key="1">
    <source>
        <dbReference type="ARBA" id="ARBA00004479"/>
    </source>
</evidence>
<dbReference type="GO" id="GO:0006955">
    <property type="term" value="P:immune response"/>
    <property type="evidence" value="ECO:0007669"/>
    <property type="project" value="InterPro"/>
</dbReference>
<dbReference type="Gene3D" id="2.60.40.10">
    <property type="entry name" value="Immunoglobulins"/>
    <property type="match status" value="1"/>
</dbReference>
<dbReference type="SMART" id="SM00407">
    <property type="entry name" value="IGc1"/>
    <property type="match status" value="1"/>
</dbReference>
<dbReference type="PANTHER" id="PTHR19944:SF50">
    <property type="entry name" value="HLA CLASS II HISTOCOMPATIBILITY ANTIGEN, DM ALPHA CHAIN"/>
    <property type="match status" value="1"/>
</dbReference>
<dbReference type="InterPro" id="IPR003597">
    <property type="entry name" value="Ig_C1-set"/>
</dbReference>
<proteinExistence type="predicted"/>
<organism evidence="6 7">
    <name type="scientific">Himantopus himantopus</name>
    <name type="common">Black-winged stilt</name>
    <name type="synonym">Charadrius himantopus</name>
    <dbReference type="NCBI Taxonomy" id="225398"/>
    <lineage>
        <taxon>Eukaryota</taxon>
        <taxon>Metazoa</taxon>
        <taxon>Chordata</taxon>
        <taxon>Craniata</taxon>
        <taxon>Vertebrata</taxon>
        <taxon>Euteleostomi</taxon>
        <taxon>Archelosauria</taxon>
        <taxon>Archosauria</taxon>
        <taxon>Dinosauria</taxon>
        <taxon>Saurischia</taxon>
        <taxon>Theropoda</taxon>
        <taxon>Coelurosauria</taxon>
        <taxon>Aves</taxon>
        <taxon>Neognathae</taxon>
        <taxon>Neoaves</taxon>
        <taxon>Charadriiformes</taxon>
        <taxon>Recurvirostridae</taxon>
        <taxon>Himantopus</taxon>
    </lineage>
</organism>
<dbReference type="Pfam" id="PF07654">
    <property type="entry name" value="C1-set"/>
    <property type="match status" value="1"/>
</dbReference>
<evidence type="ECO:0000259" key="5">
    <source>
        <dbReference type="PROSITE" id="PS50835"/>
    </source>
</evidence>
<evidence type="ECO:0000313" key="6">
    <source>
        <dbReference type="EMBL" id="NXN65505.1"/>
    </source>
</evidence>
<dbReference type="GO" id="GO:0042613">
    <property type="term" value="C:MHC class II protein complex"/>
    <property type="evidence" value="ECO:0007669"/>
    <property type="project" value="InterPro"/>
</dbReference>
<keyword evidence="3 4" id="KW-1133">Transmembrane helix</keyword>
<dbReference type="CDD" id="cd05767">
    <property type="entry name" value="IgC1_MHC_II_alpha"/>
    <property type="match status" value="1"/>
</dbReference>
<feature type="transmembrane region" description="Helical" evidence="4">
    <location>
        <begin position="164"/>
        <end position="184"/>
    </location>
</feature>
<dbReference type="AlphaFoldDB" id="A0A7L1KRL2"/>
<dbReference type="InterPro" id="IPR014745">
    <property type="entry name" value="MHC_II_a/b_N"/>
</dbReference>
<feature type="non-terminal residue" evidence="6">
    <location>
        <position position="200"/>
    </location>
</feature>
<dbReference type="PANTHER" id="PTHR19944">
    <property type="entry name" value="MHC CLASS II-RELATED"/>
    <property type="match status" value="1"/>
</dbReference>
<dbReference type="InterPro" id="IPR013783">
    <property type="entry name" value="Ig-like_fold"/>
</dbReference>
<dbReference type="InterPro" id="IPR050160">
    <property type="entry name" value="MHC/Immunoglobulin"/>
</dbReference>
<evidence type="ECO:0000256" key="3">
    <source>
        <dbReference type="ARBA" id="ARBA00022989"/>
    </source>
</evidence>
<feature type="domain" description="Ig-like" evidence="5">
    <location>
        <begin position="50"/>
        <end position="142"/>
    </location>
</feature>
<dbReference type="SUPFAM" id="SSF48726">
    <property type="entry name" value="Immunoglobulin"/>
    <property type="match status" value="1"/>
</dbReference>
<dbReference type="Gene3D" id="3.10.320.10">
    <property type="entry name" value="Class II Histocompatibility Antigen, M Beta Chain, Chain B, domain 1"/>
    <property type="match status" value="1"/>
</dbReference>
<accession>A0A7L1KRL2</accession>
<dbReference type="InterPro" id="IPR036179">
    <property type="entry name" value="Ig-like_dom_sf"/>
</dbReference>
<feature type="non-terminal residue" evidence="6">
    <location>
        <position position="1"/>
    </location>
</feature>
<sequence>DSPRSRWTPRLPDLPPWPLALEPPAELLLDATLCQDLRRELTELATGKLPESKGVPVADIFPVRPAALGEPNTLVCMVANIFPPAVEISWQLDGAPVTEGVTHTHYTPTPDLAFVRFSYLPVTPAAGDIYTCIITREGDNTSVIAYWVLQNPDPSEVLETALCGAAMALGILLGLLGIAMILVARRNAHGTVQGVPPVGW</sequence>
<comment type="caution">
    <text evidence="6">The sequence shown here is derived from an EMBL/GenBank/DDBJ whole genome shotgun (WGS) entry which is preliminary data.</text>
</comment>
<evidence type="ECO:0000256" key="2">
    <source>
        <dbReference type="ARBA" id="ARBA00022692"/>
    </source>
</evidence>
<dbReference type="Proteomes" id="UP000571567">
    <property type="component" value="Unassembled WGS sequence"/>
</dbReference>
<keyword evidence="7" id="KW-1185">Reference proteome</keyword>
<keyword evidence="2 4" id="KW-0812">Transmembrane</keyword>
<evidence type="ECO:0000313" key="7">
    <source>
        <dbReference type="Proteomes" id="UP000571567"/>
    </source>
</evidence>
<evidence type="ECO:0000256" key="4">
    <source>
        <dbReference type="SAM" id="Phobius"/>
    </source>
</evidence>
<dbReference type="EMBL" id="VXBK01002657">
    <property type="protein sequence ID" value="NXN65505.1"/>
    <property type="molecule type" value="Genomic_DNA"/>
</dbReference>
<dbReference type="OrthoDB" id="8935021at2759"/>
<keyword evidence="4" id="KW-0472">Membrane</keyword>
<protein>
    <submittedName>
        <fullName evidence="6">DMA protein</fullName>
    </submittedName>
</protein>
<dbReference type="GO" id="GO:0019882">
    <property type="term" value="P:antigen processing and presentation"/>
    <property type="evidence" value="ECO:0007669"/>
    <property type="project" value="InterPro"/>
</dbReference>
<dbReference type="PROSITE" id="PS50835">
    <property type="entry name" value="IG_LIKE"/>
    <property type="match status" value="1"/>
</dbReference>